<sequence>MKKFHLIALAALLGTSLAHAAKPAENREVQALRAECAAQHTVSFDGAREDNEYRFVYAKGQLRGEHTEGKALKCTEAQYVAYLDNADPARVMSAYPTAAGRPGKSQKAK</sequence>
<evidence type="ECO:0000313" key="2">
    <source>
        <dbReference type="EMBL" id="MDL5031654.1"/>
    </source>
</evidence>
<feature type="signal peptide" evidence="1">
    <location>
        <begin position="1"/>
        <end position="20"/>
    </location>
</feature>
<gene>
    <name evidence="2" type="ORF">QRD43_07005</name>
</gene>
<evidence type="ECO:0000313" key="3">
    <source>
        <dbReference type="Proteomes" id="UP001238603"/>
    </source>
</evidence>
<reference evidence="2 3" key="1">
    <citation type="submission" date="2023-06" db="EMBL/GenBank/DDBJ databases">
        <title>Pelomonas sp. APW6 16S ribosomal RNA gene genome sequencing and assembly.</title>
        <authorList>
            <person name="Woo H."/>
        </authorList>
    </citation>
    <scope>NUCLEOTIDE SEQUENCE [LARGE SCALE GENOMIC DNA]</scope>
    <source>
        <strain evidence="2 3">APW6</strain>
    </source>
</reference>
<proteinExistence type="predicted"/>
<protein>
    <submittedName>
        <fullName evidence="2">Uncharacterized protein</fullName>
    </submittedName>
</protein>
<keyword evidence="3" id="KW-1185">Reference proteome</keyword>
<dbReference type="EMBL" id="JASVDS010000002">
    <property type="protein sequence ID" value="MDL5031654.1"/>
    <property type="molecule type" value="Genomic_DNA"/>
</dbReference>
<name>A0ABT7LFM4_9BURK</name>
<feature type="chain" id="PRO_5046038011" evidence="1">
    <location>
        <begin position="21"/>
        <end position="109"/>
    </location>
</feature>
<evidence type="ECO:0000256" key="1">
    <source>
        <dbReference type="SAM" id="SignalP"/>
    </source>
</evidence>
<accession>A0ABT7LFM4</accession>
<dbReference type="RefSeq" id="WP_285981776.1">
    <property type="nucleotide sequence ID" value="NZ_JASVDS010000002.1"/>
</dbReference>
<dbReference type="Proteomes" id="UP001238603">
    <property type="component" value="Unassembled WGS sequence"/>
</dbReference>
<comment type="caution">
    <text evidence="2">The sequence shown here is derived from an EMBL/GenBank/DDBJ whole genome shotgun (WGS) entry which is preliminary data.</text>
</comment>
<keyword evidence="1" id="KW-0732">Signal</keyword>
<organism evidence="2 3">
    <name type="scientific">Roseateles subflavus</name>
    <dbReference type="NCBI Taxonomy" id="3053353"/>
    <lineage>
        <taxon>Bacteria</taxon>
        <taxon>Pseudomonadati</taxon>
        <taxon>Pseudomonadota</taxon>
        <taxon>Betaproteobacteria</taxon>
        <taxon>Burkholderiales</taxon>
        <taxon>Sphaerotilaceae</taxon>
        <taxon>Roseateles</taxon>
    </lineage>
</organism>